<dbReference type="Gene3D" id="2.40.160.20">
    <property type="match status" value="1"/>
</dbReference>
<sequence length="142" mass="14934">MLNLKPLCPAVVDVAAPLVVGKSPAGIRTIGEMRAVTITGERMNATLAGAAAADWILVNGKVGNIDVRMTVRTDDGALIYISYTGKLDLARPGGPVATVAPTFETGDERYAWLNDIQAIGRATLAVGEGGAARLDYEFYEVL</sequence>
<dbReference type="RefSeq" id="WP_145152276.1">
    <property type="nucleotide sequence ID" value="NZ_VNIM01000048.1"/>
</dbReference>
<keyword evidence="2" id="KW-1185">Reference proteome</keyword>
<dbReference type="Proteomes" id="UP000318681">
    <property type="component" value="Unassembled WGS sequence"/>
</dbReference>
<comment type="caution">
    <text evidence="1">The sequence shown here is derived from an EMBL/GenBank/DDBJ whole genome shotgun (WGS) entry which is preliminary data.</text>
</comment>
<evidence type="ECO:0000313" key="1">
    <source>
        <dbReference type="EMBL" id="TVV73345.1"/>
    </source>
</evidence>
<protein>
    <submittedName>
        <fullName evidence="1">DUF3237 domain-containing protein</fullName>
    </submittedName>
</protein>
<proteinExistence type="predicted"/>
<dbReference type="PANTHER" id="PTHR37315:SF1">
    <property type="entry name" value="UPF0311 PROTEIN BLR7842"/>
    <property type="match status" value="1"/>
</dbReference>
<dbReference type="Pfam" id="PF11578">
    <property type="entry name" value="DUF3237"/>
    <property type="match status" value="1"/>
</dbReference>
<accession>A0A558R1T9</accession>
<reference evidence="1 2" key="1">
    <citation type="submission" date="2019-07" db="EMBL/GenBank/DDBJ databases">
        <title>Sphingomonas solaris sp. nov., isolated from a solar panel from Boston, Massachusetts.</title>
        <authorList>
            <person name="Tanner K."/>
            <person name="Pascual J."/>
            <person name="Mancuso C."/>
            <person name="Pereto J."/>
            <person name="Khalil A."/>
            <person name="Vilanova C."/>
        </authorList>
    </citation>
    <scope>NUCLEOTIDE SEQUENCE [LARGE SCALE GENOMIC DNA]</scope>
    <source>
        <strain evidence="1 2">R4DWN</strain>
    </source>
</reference>
<dbReference type="EMBL" id="VNIM01000048">
    <property type="protein sequence ID" value="TVV73345.1"/>
    <property type="molecule type" value="Genomic_DNA"/>
</dbReference>
<organism evidence="1 2">
    <name type="scientific">Alterirhizorhabdus solaris</name>
    <dbReference type="NCBI Taxonomy" id="2529389"/>
    <lineage>
        <taxon>Bacteria</taxon>
        <taxon>Pseudomonadati</taxon>
        <taxon>Pseudomonadota</taxon>
        <taxon>Alphaproteobacteria</taxon>
        <taxon>Sphingomonadales</taxon>
        <taxon>Rhizorhabdaceae</taxon>
        <taxon>Alterirhizorhabdus</taxon>
    </lineage>
</organism>
<evidence type="ECO:0000313" key="2">
    <source>
        <dbReference type="Proteomes" id="UP000318681"/>
    </source>
</evidence>
<name>A0A558R1T9_9SPHN</name>
<dbReference type="InterPro" id="IPR020915">
    <property type="entry name" value="UPF0311"/>
</dbReference>
<gene>
    <name evidence="1" type="ORF">FOY91_12450</name>
</gene>
<dbReference type="AlphaFoldDB" id="A0A558R1T9"/>
<dbReference type="PANTHER" id="PTHR37315">
    <property type="entry name" value="UPF0311 PROTEIN BLR7842"/>
    <property type="match status" value="1"/>
</dbReference>
<dbReference type="OrthoDB" id="5294829at2"/>